<feature type="region of interest" description="Disordered" evidence="3">
    <location>
        <begin position="189"/>
        <end position="229"/>
    </location>
</feature>
<dbReference type="EMBL" id="JADIMM010000037">
    <property type="protein sequence ID" value="MBO8457190.1"/>
    <property type="molecule type" value="Genomic_DNA"/>
</dbReference>
<evidence type="ECO:0000313" key="4">
    <source>
        <dbReference type="EMBL" id="MBO8457190.1"/>
    </source>
</evidence>
<keyword evidence="2" id="KW-0802">TPR repeat</keyword>
<dbReference type="PANTHER" id="PTHR45586">
    <property type="entry name" value="TPR REPEAT-CONTAINING PROTEIN PA4667"/>
    <property type="match status" value="1"/>
</dbReference>
<evidence type="ECO:0000256" key="1">
    <source>
        <dbReference type="ARBA" id="ARBA00022737"/>
    </source>
</evidence>
<comment type="caution">
    <text evidence="4">The sequence shown here is derived from an EMBL/GenBank/DDBJ whole genome shotgun (WGS) entry which is preliminary data.</text>
</comment>
<evidence type="ECO:0008006" key="6">
    <source>
        <dbReference type="Google" id="ProtNLM"/>
    </source>
</evidence>
<dbReference type="InterPro" id="IPR011990">
    <property type="entry name" value="TPR-like_helical_dom_sf"/>
</dbReference>
<dbReference type="Pfam" id="PF14559">
    <property type="entry name" value="TPR_19"/>
    <property type="match status" value="1"/>
</dbReference>
<evidence type="ECO:0000256" key="3">
    <source>
        <dbReference type="SAM" id="MobiDB-lite"/>
    </source>
</evidence>
<name>A0A9D9N1Y0_9SPIR</name>
<feature type="compositionally biased region" description="Polar residues" evidence="3">
    <location>
        <begin position="203"/>
        <end position="220"/>
    </location>
</feature>
<evidence type="ECO:0000256" key="2">
    <source>
        <dbReference type="ARBA" id="ARBA00022803"/>
    </source>
</evidence>
<dbReference type="Gene3D" id="1.25.40.10">
    <property type="entry name" value="Tetratricopeptide repeat domain"/>
    <property type="match status" value="1"/>
</dbReference>
<gene>
    <name evidence="4" type="ORF">IAA81_03045</name>
</gene>
<dbReference type="InterPro" id="IPR051012">
    <property type="entry name" value="CellSynth/LPSAsmb/PSIAsmb"/>
</dbReference>
<dbReference type="SUPFAM" id="SSF48452">
    <property type="entry name" value="TPR-like"/>
    <property type="match status" value="1"/>
</dbReference>
<evidence type="ECO:0000313" key="5">
    <source>
        <dbReference type="Proteomes" id="UP000823638"/>
    </source>
</evidence>
<reference evidence="4" key="1">
    <citation type="submission" date="2020-10" db="EMBL/GenBank/DDBJ databases">
        <authorList>
            <person name="Gilroy R."/>
        </authorList>
    </citation>
    <scope>NUCLEOTIDE SEQUENCE</scope>
    <source>
        <strain evidence="4">10532</strain>
    </source>
</reference>
<reference evidence="4" key="2">
    <citation type="journal article" date="2021" name="PeerJ">
        <title>Extensive microbial diversity within the chicken gut microbiome revealed by metagenomics and culture.</title>
        <authorList>
            <person name="Gilroy R."/>
            <person name="Ravi A."/>
            <person name="Getino M."/>
            <person name="Pursley I."/>
            <person name="Horton D.L."/>
            <person name="Alikhan N.F."/>
            <person name="Baker D."/>
            <person name="Gharbi K."/>
            <person name="Hall N."/>
            <person name="Watson M."/>
            <person name="Adriaenssens E.M."/>
            <person name="Foster-Nyarko E."/>
            <person name="Jarju S."/>
            <person name="Secka A."/>
            <person name="Antonio M."/>
            <person name="Oren A."/>
            <person name="Chaudhuri R.R."/>
            <person name="La Ragione R."/>
            <person name="Hildebrand F."/>
            <person name="Pallen M.J."/>
        </authorList>
    </citation>
    <scope>NUCLEOTIDE SEQUENCE</scope>
    <source>
        <strain evidence="4">10532</strain>
    </source>
</reference>
<dbReference type="AlphaFoldDB" id="A0A9D9N1Y0"/>
<protein>
    <recommendedName>
        <fullName evidence="6">Tetratricopeptide repeat protein</fullName>
    </recommendedName>
</protein>
<dbReference type="PANTHER" id="PTHR45586:SF1">
    <property type="entry name" value="LIPOPOLYSACCHARIDE ASSEMBLY PROTEIN B"/>
    <property type="match status" value="1"/>
</dbReference>
<sequence>MGIVTKKNLHAIWLFVFIFFLFSCASGVSSRQIAGDYYMLAKGYADQKNYKKSAEYYKKARRQGDINLAASYELARVYALGGMYSDARLVLEDLLKEEPDNGLVLSAYAYVTTMTGDFEKSLEVYRKLRKRNLLDSKTIKNYASLLFNSGNYKEALAEINEFPTPLSEDSDAMRIAVLSALELCLESKSPESGAEKDNLSVGAATTSLPSATPETQNTEVSDIEDFSPPSVEETIKQAESYLGIQGKEQDTMVLSRLMDLYFSMEMYREGTQTFEKIPADKRTQEQMVFVSKIYFAKMDDPQLGKGVLEQALNAGYRDKTDFIKAVENVDSNVLEEINNLFKKYIESDSVKKQEE</sequence>
<dbReference type="Proteomes" id="UP000823638">
    <property type="component" value="Unassembled WGS sequence"/>
</dbReference>
<proteinExistence type="predicted"/>
<accession>A0A9D9N1Y0</accession>
<organism evidence="4 5">
    <name type="scientific">Candidatus Gallitreponema excrementavium</name>
    <dbReference type="NCBI Taxonomy" id="2840840"/>
    <lineage>
        <taxon>Bacteria</taxon>
        <taxon>Pseudomonadati</taxon>
        <taxon>Spirochaetota</taxon>
        <taxon>Spirochaetia</taxon>
        <taxon>Spirochaetales</taxon>
        <taxon>Candidatus Gallitreponema</taxon>
    </lineage>
</organism>
<keyword evidence="1" id="KW-0677">Repeat</keyword>
<dbReference type="PROSITE" id="PS51257">
    <property type="entry name" value="PROKAR_LIPOPROTEIN"/>
    <property type="match status" value="1"/>
</dbReference>